<reference evidence="2" key="2">
    <citation type="submission" date="2015-01" db="EMBL/GenBank/DDBJ databases">
        <title>Evolutionary Origins and Diversification of the Mycorrhizal Mutualists.</title>
        <authorList>
            <consortium name="DOE Joint Genome Institute"/>
            <consortium name="Mycorrhizal Genomics Consortium"/>
            <person name="Kohler A."/>
            <person name="Kuo A."/>
            <person name="Nagy L.G."/>
            <person name="Floudas D."/>
            <person name="Copeland A."/>
            <person name="Barry K.W."/>
            <person name="Cichocki N."/>
            <person name="Veneault-Fourrey C."/>
            <person name="LaButti K."/>
            <person name="Lindquist E.A."/>
            <person name="Lipzen A."/>
            <person name="Lundell T."/>
            <person name="Morin E."/>
            <person name="Murat C."/>
            <person name="Riley R."/>
            <person name="Ohm R."/>
            <person name="Sun H."/>
            <person name="Tunlid A."/>
            <person name="Henrissat B."/>
            <person name="Grigoriev I.V."/>
            <person name="Hibbett D.S."/>
            <person name="Martin F."/>
        </authorList>
    </citation>
    <scope>NUCLEOTIDE SEQUENCE [LARGE SCALE GENOMIC DNA]</scope>
    <source>
        <strain evidence="2">Ve08.2h10</strain>
    </source>
</reference>
<dbReference type="HOGENOM" id="CLU_2543243_0_0_1"/>
<organism evidence="1 2">
    <name type="scientific">Paxillus rubicundulus Ve08.2h10</name>
    <dbReference type="NCBI Taxonomy" id="930991"/>
    <lineage>
        <taxon>Eukaryota</taxon>
        <taxon>Fungi</taxon>
        <taxon>Dikarya</taxon>
        <taxon>Basidiomycota</taxon>
        <taxon>Agaricomycotina</taxon>
        <taxon>Agaricomycetes</taxon>
        <taxon>Agaricomycetidae</taxon>
        <taxon>Boletales</taxon>
        <taxon>Paxilineae</taxon>
        <taxon>Paxillaceae</taxon>
        <taxon>Paxillus</taxon>
    </lineage>
</organism>
<dbReference type="InParanoid" id="A0A0D0DRV9"/>
<evidence type="ECO:0000313" key="1">
    <source>
        <dbReference type="EMBL" id="KIK95888.1"/>
    </source>
</evidence>
<accession>A0A0D0DRV9</accession>
<reference evidence="1 2" key="1">
    <citation type="submission" date="2014-04" db="EMBL/GenBank/DDBJ databases">
        <authorList>
            <consortium name="DOE Joint Genome Institute"/>
            <person name="Kuo A."/>
            <person name="Kohler A."/>
            <person name="Jargeat P."/>
            <person name="Nagy L.G."/>
            <person name="Floudas D."/>
            <person name="Copeland A."/>
            <person name="Barry K.W."/>
            <person name="Cichocki N."/>
            <person name="Veneault-Fourrey C."/>
            <person name="LaButti K."/>
            <person name="Lindquist E.A."/>
            <person name="Lipzen A."/>
            <person name="Lundell T."/>
            <person name="Morin E."/>
            <person name="Murat C."/>
            <person name="Sun H."/>
            <person name="Tunlid A."/>
            <person name="Henrissat B."/>
            <person name="Grigoriev I.V."/>
            <person name="Hibbett D.S."/>
            <person name="Martin F."/>
            <person name="Nordberg H.P."/>
            <person name="Cantor M.N."/>
            <person name="Hua S.X."/>
        </authorList>
    </citation>
    <scope>NUCLEOTIDE SEQUENCE [LARGE SCALE GENOMIC DNA]</scope>
    <source>
        <strain evidence="1 2">Ve08.2h10</strain>
    </source>
</reference>
<evidence type="ECO:0000313" key="2">
    <source>
        <dbReference type="Proteomes" id="UP000054538"/>
    </source>
</evidence>
<dbReference type="EMBL" id="KN825015">
    <property type="protein sequence ID" value="KIK95888.1"/>
    <property type="molecule type" value="Genomic_DNA"/>
</dbReference>
<sequence>MCARNKRAGSCDARRLAFVSEMPVRSKFSCETSQTKNRYGNFQSIGNSVWIFCDLDLSAEQAATVSYLTDHASGGSFVLRHPL</sequence>
<keyword evidence="2" id="KW-1185">Reference proteome</keyword>
<dbReference type="Proteomes" id="UP000054538">
    <property type="component" value="Unassembled WGS sequence"/>
</dbReference>
<dbReference type="AlphaFoldDB" id="A0A0D0DRV9"/>
<protein>
    <submittedName>
        <fullName evidence="1">Unplaced genomic scaffold scaffold_193, whole genome shotgun sequence</fullName>
    </submittedName>
</protein>
<proteinExistence type="predicted"/>
<gene>
    <name evidence="1" type="ORF">PAXRUDRAFT_826549</name>
</gene>
<name>A0A0D0DRV9_9AGAM</name>